<proteinExistence type="predicted"/>
<accession>A0A2P8EEA7</accession>
<organism evidence="1 2">
    <name type="scientific">Cecembia rubra</name>
    <dbReference type="NCBI Taxonomy" id="1485585"/>
    <lineage>
        <taxon>Bacteria</taxon>
        <taxon>Pseudomonadati</taxon>
        <taxon>Bacteroidota</taxon>
        <taxon>Cytophagia</taxon>
        <taxon>Cytophagales</taxon>
        <taxon>Cyclobacteriaceae</taxon>
        <taxon>Cecembia</taxon>
    </lineage>
</organism>
<gene>
    <name evidence="1" type="ORF">CLV48_101738</name>
</gene>
<protein>
    <submittedName>
        <fullName evidence="1">Uncharacterized protein</fullName>
    </submittedName>
</protein>
<evidence type="ECO:0000313" key="2">
    <source>
        <dbReference type="Proteomes" id="UP000240708"/>
    </source>
</evidence>
<name>A0A2P8EEA7_9BACT</name>
<dbReference type="AlphaFoldDB" id="A0A2P8EEA7"/>
<comment type="caution">
    <text evidence="1">The sequence shown here is derived from an EMBL/GenBank/DDBJ whole genome shotgun (WGS) entry which is preliminary data.</text>
</comment>
<dbReference type="EMBL" id="PYGF01000001">
    <property type="protein sequence ID" value="PSL07800.1"/>
    <property type="molecule type" value="Genomic_DNA"/>
</dbReference>
<dbReference type="Proteomes" id="UP000240708">
    <property type="component" value="Unassembled WGS sequence"/>
</dbReference>
<keyword evidence="2" id="KW-1185">Reference proteome</keyword>
<sequence length="39" mass="4397">MKKRLSIKWTASFFQAGISVLIFIAKFQAIHLTNDTASL</sequence>
<reference evidence="1 2" key="1">
    <citation type="submission" date="2018-03" db="EMBL/GenBank/DDBJ databases">
        <title>Genomic Encyclopedia of Archaeal and Bacterial Type Strains, Phase II (KMG-II): from individual species to whole genera.</title>
        <authorList>
            <person name="Goeker M."/>
        </authorList>
    </citation>
    <scope>NUCLEOTIDE SEQUENCE [LARGE SCALE GENOMIC DNA]</scope>
    <source>
        <strain evidence="1 2">DSM 28057</strain>
    </source>
</reference>
<evidence type="ECO:0000313" key="1">
    <source>
        <dbReference type="EMBL" id="PSL07800.1"/>
    </source>
</evidence>